<name>A0A3M7HUY7_HORWE</name>
<sequence>MNIDTADSALLGWTPREVETATMYLMKTLCGIAMETPLGKPKTRSTKAIQPAQGSGLLSLSPEMRNIIYEDVLVDAENIEIPKDGKVIRPPLLKICRQIAEEASTIFYGLNTFTSTHNKLEGLPLWYARLPMKLRRSINAIDLYYETETEMSNLANEHQTVTALGYGPSEGEKRMISANKKFLNVALQTALLGLDLNAFRLPPQPLTSDSARGPSQTGWEVITRKMQEKRVWLRGKSWIAHANLNISRYSDVSDSKRCQQHREDEEWLRKMAADTKMENVMARTPEIINIIQG</sequence>
<dbReference type="PANTHER" id="PTHR42085:SF2">
    <property type="entry name" value="F-BOX DOMAIN-CONTAINING PROTEIN"/>
    <property type="match status" value="1"/>
</dbReference>
<dbReference type="PANTHER" id="PTHR42085">
    <property type="entry name" value="F-BOX DOMAIN-CONTAINING PROTEIN"/>
    <property type="match status" value="1"/>
</dbReference>
<dbReference type="AlphaFoldDB" id="A0A3M7HUY7"/>
<dbReference type="VEuPathDB" id="FungiDB:BTJ68_08369"/>
<evidence type="ECO:0000313" key="2">
    <source>
        <dbReference type="Proteomes" id="UP000281468"/>
    </source>
</evidence>
<proteinExistence type="predicted"/>
<evidence type="ECO:0000313" key="1">
    <source>
        <dbReference type="EMBL" id="RMZ16974.1"/>
    </source>
</evidence>
<organism evidence="1 2">
    <name type="scientific">Hortaea werneckii</name>
    <name type="common">Black yeast</name>
    <name type="synonym">Cladosporium werneckii</name>
    <dbReference type="NCBI Taxonomy" id="91943"/>
    <lineage>
        <taxon>Eukaryota</taxon>
        <taxon>Fungi</taxon>
        <taxon>Dikarya</taxon>
        <taxon>Ascomycota</taxon>
        <taxon>Pezizomycotina</taxon>
        <taxon>Dothideomycetes</taxon>
        <taxon>Dothideomycetidae</taxon>
        <taxon>Mycosphaerellales</taxon>
        <taxon>Teratosphaeriaceae</taxon>
        <taxon>Hortaea</taxon>
    </lineage>
</organism>
<comment type="caution">
    <text evidence="1">The sequence shown here is derived from an EMBL/GenBank/DDBJ whole genome shotgun (WGS) entry which is preliminary data.</text>
</comment>
<dbReference type="EMBL" id="QWIQ01000014">
    <property type="protein sequence ID" value="RMZ16974.1"/>
    <property type="molecule type" value="Genomic_DNA"/>
</dbReference>
<gene>
    <name evidence="1" type="ORF">D0862_00963</name>
</gene>
<accession>A0A3M7HUY7</accession>
<reference evidence="1 2" key="1">
    <citation type="journal article" date="2018" name="BMC Genomics">
        <title>Genomic evidence for intraspecific hybridization in a clonal and extremely halotolerant yeast.</title>
        <authorList>
            <person name="Gostincar C."/>
            <person name="Stajich J.E."/>
            <person name="Zupancic J."/>
            <person name="Zalar P."/>
            <person name="Gunde-Cimerman N."/>
        </authorList>
    </citation>
    <scope>NUCLEOTIDE SEQUENCE [LARGE SCALE GENOMIC DNA]</scope>
    <source>
        <strain evidence="1 2">EXF-171</strain>
    </source>
</reference>
<dbReference type="Proteomes" id="UP000281468">
    <property type="component" value="Unassembled WGS sequence"/>
</dbReference>
<dbReference type="InterPro" id="IPR038883">
    <property type="entry name" value="AN11006-like"/>
</dbReference>
<protein>
    <submittedName>
        <fullName evidence="1">Uncharacterized protein</fullName>
    </submittedName>
</protein>